<dbReference type="AlphaFoldDB" id="A0AAD5NGQ1"/>
<comment type="caution">
    <text evidence="1">The sequence shown here is derived from an EMBL/GenBank/DDBJ whole genome shotgun (WGS) entry which is preliminary data.</text>
</comment>
<organism evidence="1 2">
    <name type="scientific">Acer negundo</name>
    <name type="common">Box elder</name>
    <dbReference type="NCBI Taxonomy" id="4023"/>
    <lineage>
        <taxon>Eukaryota</taxon>
        <taxon>Viridiplantae</taxon>
        <taxon>Streptophyta</taxon>
        <taxon>Embryophyta</taxon>
        <taxon>Tracheophyta</taxon>
        <taxon>Spermatophyta</taxon>
        <taxon>Magnoliopsida</taxon>
        <taxon>eudicotyledons</taxon>
        <taxon>Gunneridae</taxon>
        <taxon>Pentapetalae</taxon>
        <taxon>rosids</taxon>
        <taxon>malvids</taxon>
        <taxon>Sapindales</taxon>
        <taxon>Sapindaceae</taxon>
        <taxon>Hippocastanoideae</taxon>
        <taxon>Acereae</taxon>
        <taxon>Acer</taxon>
    </lineage>
</organism>
<name>A0AAD5NGQ1_ACENE</name>
<proteinExistence type="predicted"/>
<reference evidence="1" key="2">
    <citation type="submission" date="2023-02" db="EMBL/GenBank/DDBJ databases">
        <authorList>
            <person name="Swenson N.G."/>
            <person name="Wegrzyn J.L."/>
            <person name="Mcevoy S.L."/>
        </authorList>
    </citation>
    <scope>NUCLEOTIDE SEQUENCE</scope>
    <source>
        <strain evidence="1">91603</strain>
        <tissue evidence="1">Leaf</tissue>
    </source>
</reference>
<sequence length="139" mass="15888">MRISWVVKIHRSIDFGRCGYETVGKLAEFLAQGHRREAVAVVLVTGGAKIDEMTCSSSLDGFFFKKDLQKWSYRHEFVDDENEVIDREEWCSNEGEEIGYSTRSGRQTLKSLWMIHLHISEASNNRSITLLDSISTNAL</sequence>
<evidence type="ECO:0000313" key="1">
    <source>
        <dbReference type="EMBL" id="KAI9159715.1"/>
    </source>
</evidence>
<dbReference type="Proteomes" id="UP001064489">
    <property type="component" value="Chromosome 2"/>
</dbReference>
<protein>
    <submittedName>
        <fullName evidence="1">Uncharacterized protein</fullName>
    </submittedName>
</protein>
<reference evidence="1" key="1">
    <citation type="journal article" date="2022" name="Plant J.">
        <title>Strategies of tolerance reflected in two North American maple genomes.</title>
        <authorList>
            <person name="McEvoy S.L."/>
            <person name="Sezen U.U."/>
            <person name="Trouern-Trend A."/>
            <person name="McMahon S.M."/>
            <person name="Schaberg P.G."/>
            <person name="Yang J."/>
            <person name="Wegrzyn J.L."/>
            <person name="Swenson N.G."/>
        </authorList>
    </citation>
    <scope>NUCLEOTIDE SEQUENCE</scope>
    <source>
        <strain evidence="1">91603</strain>
    </source>
</reference>
<gene>
    <name evidence="1" type="ORF">LWI28_001220</name>
</gene>
<keyword evidence="2" id="KW-1185">Reference proteome</keyword>
<dbReference type="EMBL" id="JAJSOW010000106">
    <property type="protein sequence ID" value="KAI9159715.1"/>
    <property type="molecule type" value="Genomic_DNA"/>
</dbReference>
<accession>A0AAD5NGQ1</accession>
<evidence type="ECO:0000313" key="2">
    <source>
        <dbReference type="Proteomes" id="UP001064489"/>
    </source>
</evidence>